<gene>
    <name evidence="5" type="ORF">DFP72DRAFT_899088</name>
</gene>
<evidence type="ECO:0000313" key="5">
    <source>
        <dbReference type="EMBL" id="KAF6754448.1"/>
    </source>
</evidence>
<reference evidence="5 6" key="1">
    <citation type="submission" date="2020-07" db="EMBL/GenBank/DDBJ databases">
        <title>Comparative genomics of pyrophilous fungi reveals a link between fire events and developmental genes.</title>
        <authorList>
            <consortium name="DOE Joint Genome Institute"/>
            <person name="Steindorff A.S."/>
            <person name="Carver A."/>
            <person name="Calhoun S."/>
            <person name="Stillman K."/>
            <person name="Liu H."/>
            <person name="Lipzen A."/>
            <person name="Pangilinan J."/>
            <person name="Labutti K."/>
            <person name="Bruns T.D."/>
            <person name="Grigoriev I.V."/>
        </authorList>
    </citation>
    <scope>NUCLEOTIDE SEQUENCE [LARGE SCALE GENOMIC DNA]</scope>
    <source>
        <strain evidence="5 6">CBS 144469</strain>
    </source>
</reference>
<accession>A0A8H6HZ25</accession>
<feature type="region of interest" description="Disordered" evidence="2">
    <location>
        <begin position="261"/>
        <end position="376"/>
    </location>
</feature>
<feature type="compositionally biased region" description="Gly residues" evidence="2">
    <location>
        <begin position="158"/>
        <end position="167"/>
    </location>
</feature>
<dbReference type="GO" id="GO:0005085">
    <property type="term" value="F:guanyl-nucleotide exchange factor activity"/>
    <property type="evidence" value="ECO:0007669"/>
    <property type="project" value="UniProtKB-KW"/>
</dbReference>
<feature type="domain" description="DH" evidence="3">
    <location>
        <begin position="476"/>
        <end position="671"/>
    </location>
</feature>
<dbReference type="Gene3D" id="2.30.29.30">
    <property type="entry name" value="Pleckstrin-homology domain (PH domain)/Phosphotyrosine-binding domain (PTB)"/>
    <property type="match status" value="1"/>
</dbReference>
<dbReference type="InterPro" id="IPR011993">
    <property type="entry name" value="PH-like_dom_sf"/>
</dbReference>
<feature type="compositionally biased region" description="Pro residues" evidence="2">
    <location>
        <begin position="57"/>
        <end position="66"/>
    </location>
</feature>
<organism evidence="5 6">
    <name type="scientific">Ephemerocybe angulata</name>
    <dbReference type="NCBI Taxonomy" id="980116"/>
    <lineage>
        <taxon>Eukaryota</taxon>
        <taxon>Fungi</taxon>
        <taxon>Dikarya</taxon>
        <taxon>Basidiomycota</taxon>
        <taxon>Agaricomycotina</taxon>
        <taxon>Agaricomycetes</taxon>
        <taxon>Agaricomycetidae</taxon>
        <taxon>Agaricales</taxon>
        <taxon>Agaricineae</taxon>
        <taxon>Psathyrellaceae</taxon>
        <taxon>Ephemerocybe</taxon>
    </lineage>
</organism>
<feature type="compositionally biased region" description="Low complexity" evidence="2">
    <location>
        <begin position="217"/>
        <end position="229"/>
    </location>
</feature>
<feature type="domain" description="CNH" evidence="4">
    <location>
        <begin position="875"/>
        <end position="1189"/>
    </location>
</feature>
<dbReference type="InterPro" id="IPR001849">
    <property type="entry name" value="PH_domain"/>
</dbReference>
<evidence type="ECO:0000259" key="4">
    <source>
        <dbReference type="PROSITE" id="PS50219"/>
    </source>
</evidence>
<feature type="compositionally biased region" description="Polar residues" evidence="2">
    <location>
        <begin position="325"/>
        <end position="341"/>
    </location>
</feature>
<proteinExistence type="predicted"/>
<dbReference type="SMART" id="SM00325">
    <property type="entry name" value="RhoGEF"/>
    <property type="match status" value="1"/>
</dbReference>
<dbReference type="Gene3D" id="1.20.900.10">
    <property type="entry name" value="Dbl homology (DH) domain"/>
    <property type="match status" value="1"/>
</dbReference>
<dbReference type="InterPro" id="IPR052233">
    <property type="entry name" value="Rho-type_GEFs"/>
</dbReference>
<feature type="region of interest" description="Disordered" evidence="2">
    <location>
        <begin position="207"/>
        <end position="248"/>
    </location>
</feature>
<dbReference type="Proteomes" id="UP000521943">
    <property type="component" value="Unassembled WGS sequence"/>
</dbReference>
<dbReference type="Pfam" id="PF00621">
    <property type="entry name" value="RhoGEF"/>
    <property type="match status" value="1"/>
</dbReference>
<dbReference type="PROSITE" id="PS50010">
    <property type="entry name" value="DH_2"/>
    <property type="match status" value="1"/>
</dbReference>
<dbReference type="Pfam" id="PF00780">
    <property type="entry name" value="CNH"/>
    <property type="match status" value="1"/>
</dbReference>
<sequence length="1239" mass="135697">MYSGSSNANTGKPLPTQPPGPNTNATPVGNHVNGGRRPHYQPSPSTNPFDFPRDDSPPPPPIPPRPYLNATASSPPPLPPPPPPQLYHANTNSSRYAPPTTTELRPFPVDRTESLNTSDLSAPSSSASSRHPSPSGVAPAYSPPAYEYFNNPWEHPGRGGGPAGGLGIPETTRPRAKSSVEHRPSQSRAHTVSTFVAPTMAFPMPEMPSMGGGAAGSGASLGRATSATAHLPSPATRPPPTNHATNVHGLYPQSVVGYTPKLNGEAVNRGPAGAPSRPSPATSTPSLLPNDNIGRRPPLGGHASNATPSPAPTPPTYEHRPSPSAPSGSNRTSSPAHTTPMDSFGRRLSSGESTPPAEGTTGRRPSSGKGAGRGEFRFSPNLMRLQHAPSVASFQSTASSYYRNADDYGDGFASPTDLQLDDEFSNDFAKELSNLSLDMEENILRFQKGELPEPDQEWHKLVPEEALQALEDSEIKRQGIIFELLKAERDYVADLETIEEVFVKRLKEATPPVIPAANMQNFLNNVFGNLREILVHHQKMLEALFERQRESHPLIPSLADIILETILKPEFRDAYETYIKNYPMAESLHQRELQGNQRYAAFLQSVSREPRVKKRDFKIFLSRPLTRLVRLNLLVGEMHKRTNKDHGHPDVETLPIILGIVSDCIKATQPGIEAAEQKVKFWDLIENITFQKGEIIHMDLYDKERHLVHAGPVWRKLRSETGFSSDKWQDVTAHLLDNYFILSKPMRIPTSGAVKQVVISRPLPLSFIRLASFEAAPETRREKIEDGGLLDTFRSRDVPLYPFTIYHSSPDLMKAYTMYVPTDGIRKKWKAAFVDALGVHKVRQESNQWFAQDTLIDGFFRIPREPVSSPTQKATGRVTSAVPFATQNGQRFIAIGCANGIYVAPYNRPKELMRVFTYSNPSYIAALQSIGDKNFNKFIVQAEGRVFSFSLELVARYATGNAKPGVLEASREKVTSSDQNVLFVRHVILNDRVLLIYASKKRMSSSVNLHAIEAIAHSLQRNGPNAPASFRPYGSPGYIPKEASDLVGLHKTISVCVKGGLVSADPGNFPATIVGPFPLFGENSQSPAANLLKSKLEGAKSLGIIKTGQDEFIVIYDEIGCYVNGKGQVMRGFAFVKWETKATSYAQRNGLALLISPRFIEIRNVANGALVQVIEGGDIRLLYSEPEVTPHDNILVAMRGKFNDSQGLSEKIVELITTVELPASGAGPPPASVWSEWDM</sequence>
<keyword evidence="1" id="KW-0344">Guanine-nucleotide releasing factor</keyword>
<evidence type="ECO:0000256" key="2">
    <source>
        <dbReference type="SAM" id="MobiDB-lite"/>
    </source>
</evidence>
<dbReference type="SUPFAM" id="SSF50729">
    <property type="entry name" value="PH domain-like"/>
    <property type="match status" value="1"/>
</dbReference>
<dbReference type="PROSITE" id="PS50219">
    <property type="entry name" value="CNH"/>
    <property type="match status" value="1"/>
</dbReference>
<dbReference type="PANTHER" id="PTHR46572:SF1">
    <property type="entry name" value="RHO1 GUANINE NUCLEOTIDE EXCHANGE FACTOR TUS1"/>
    <property type="match status" value="1"/>
</dbReference>
<dbReference type="PANTHER" id="PTHR46572">
    <property type="entry name" value="RHO1 GDP-GTP EXCHANGE PROTEIN 1-RELATED"/>
    <property type="match status" value="1"/>
</dbReference>
<feature type="compositionally biased region" description="Low complexity" evidence="2">
    <location>
        <begin position="269"/>
        <end position="289"/>
    </location>
</feature>
<dbReference type="EMBL" id="JACGCI010000034">
    <property type="protein sequence ID" value="KAF6754448.1"/>
    <property type="molecule type" value="Genomic_DNA"/>
</dbReference>
<dbReference type="InterPro" id="IPR000219">
    <property type="entry name" value="DH_dom"/>
</dbReference>
<feature type="compositionally biased region" description="Pro residues" evidence="2">
    <location>
        <begin position="74"/>
        <end position="85"/>
    </location>
</feature>
<evidence type="ECO:0008006" key="7">
    <source>
        <dbReference type="Google" id="ProtNLM"/>
    </source>
</evidence>
<evidence type="ECO:0000259" key="3">
    <source>
        <dbReference type="PROSITE" id="PS50010"/>
    </source>
</evidence>
<dbReference type="AlphaFoldDB" id="A0A8H6HZ25"/>
<feature type="region of interest" description="Disordered" evidence="2">
    <location>
        <begin position="1"/>
        <end position="194"/>
    </location>
</feature>
<protein>
    <recommendedName>
        <fullName evidence="7">Rho1 guanine nucleotide exchange factor 1</fullName>
    </recommendedName>
</protein>
<dbReference type="SUPFAM" id="SSF48065">
    <property type="entry name" value="DBL homology domain (DH-domain)"/>
    <property type="match status" value="1"/>
</dbReference>
<comment type="caution">
    <text evidence="5">The sequence shown here is derived from an EMBL/GenBank/DDBJ whole genome shotgun (WGS) entry which is preliminary data.</text>
</comment>
<keyword evidence="6" id="KW-1185">Reference proteome</keyword>
<evidence type="ECO:0000313" key="6">
    <source>
        <dbReference type="Proteomes" id="UP000521943"/>
    </source>
</evidence>
<dbReference type="SMART" id="SM00233">
    <property type="entry name" value="PH"/>
    <property type="match status" value="1"/>
</dbReference>
<dbReference type="OrthoDB" id="2272012at2759"/>
<name>A0A8H6HZ25_9AGAR</name>
<evidence type="ECO:0000256" key="1">
    <source>
        <dbReference type="ARBA" id="ARBA00022658"/>
    </source>
</evidence>
<feature type="compositionally biased region" description="Polar residues" evidence="2">
    <location>
        <begin position="88"/>
        <end position="103"/>
    </location>
</feature>
<feature type="compositionally biased region" description="Low complexity" evidence="2">
    <location>
        <begin position="121"/>
        <end position="135"/>
    </location>
</feature>
<dbReference type="InterPro" id="IPR001180">
    <property type="entry name" value="CNH_dom"/>
</dbReference>
<dbReference type="CDD" id="cd00160">
    <property type="entry name" value="RhoGEF"/>
    <property type="match status" value="1"/>
</dbReference>
<feature type="compositionally biased region" description="Polar residues" evidence="2">
    <location>
        <begin position="1"/>
        <end position="10"/>
    </location>
</feature>
<dbReference type="InterPro" id="IPR035899">
    <property type="entry name" value="DBL_dom_sf"/>
</dbReference>